<accession>D4M6U1</accession>
<evidence type="ECO:0000313" key="1">
    <source>
        <dbReference type="EMBL" id="CBL26953.1"/>
    </source>
</evidence>
<proteinExistence type="predicted"/>
<gene>
    <name evidence="1" type="ORF">RTO_24730</name>
</gene>
<dbReference type="AlphaFoldDB" id="D4M6U1"/>
<reference evidence="1 2" key="2">
    <citation type="submission" date="2010-03" db="EMBL/GenBank/DDBJ databases">
        <authorList>
            <person name="Pajon A."/>
        </authorList>
    </citation>
    <scope>NUCLEOTIDE SEQUENCE [LARGE SCALE GENOMIC DNA]</scope>
    <source>
        <strain evidence="1 2">L2-14</strain>
    </source>
</reference>
<reference evidence="1 2" key="1">
    <citation type="submission" date="2010-03" db="EMBL/GenBank/DDBJ databases">
        <title>The genome sequence of Ruminococcus torques L2-14.</title>
        <authorList>
            <consortium name="metaHIT consortium -- http://www.metahit.eu/"/>
            <person name="Pajon A."/>
            <person name="Turner K."/>
            <person name="Parkhill J."/>
            <person name="Duncan S."/>
            <person name="Flint H."/>
        </authorList>
    </citation>
    <scope>NUCLEOTIDE SEQUENCE [LARGE SCALE GENOMIC DNA]</scope>
    <source>
        <strain evidence="1 2">L2-14</strain>
    </source>
</reference>
<name>D4M6U1_9FIRM</name>
<dbReference type="EMBL" id="FP929055">
    <property type="protein sequence ID" value="CBL26953.1"/>
    <property type="molecule type" value="Genomic_DNA"/>
</dbReference>
<sequence length="24" mass="2985">MMKRNGLKSEETKTKHFLILIRFY</sequence>
<dbReference type="KEGG" id="rto:RTO_24730"/>
<dbReference type="Proteomes" id="UP000008956">
    <property type="component" value="Chromosome"/>
</dbReference>
<protein>
    <submittedName>
        <fullName evidence="1">Uncharacterized protein</fullName>
    </submittedName>
</protein>
<dbReference type="HOGENOM" id="CLU_3421186_0_0_9"/>
<organism evidence="1 2">
    <name type="scientific">[Ruminococcus] torques L2-14</name>
    <dbReference type="NCBI Taxonomy" id="657313"/>
    <lineage>
        <taxon>Bacteria</taxon>
        <taxon>Bacillati</taxon>
        <taxon>Bacillota</taxon>
        <taxon>Clostridia</taxon>
        <taxon>Lachnospirales</taxon>
        <taxon>Lachnospiraceae</taxon>
        <taxon>Mediterraneibacter</taxon>
    </lineage>
</organism>
<evidence type="ECO:0000313" key="2">
    <source>
        <dbReference type="Proteomes" id="UP000008956"/>
    </source>
</evidence>